<proteinExistence type="predicted"/>
<evidence type="ECO:0000313" key="3">
    <source>
        <dbReference type="EMBL" id="TLM88936.1"/>
    </source>
</evidence>
<dbReference type="OrthoDB" id="1121502at2"/>
<accession>A0A5R8WJM9</accession>
<feature type="domain" description="Putative beta-lactamase-inhibitor-like PepSY-like" evidence="2">
    <location>
        <begin position="19"/>
        <end position="77"/>
    </location>
</feature>
<reference evidence="3 4" key="1">
    <citation type="submission" date="2019-05" db="EMBL/GenBank/DDBJ databases">
        <title>Hymenobacter edaphi sp. nov., isolated from abandoned arsenic-contaminated farmland soil.</title>
        <authorList>
            <person name="Nie L."/>
        </authorList>
    </citation>
    <scope>NUCLEOTIDE SEQUENCE [LARGE SCALE GENOMIC DNA]</scope>
    <source>
        <strain evidence="3 4">1-3-3-8</strain>
    </source>
</reference>
<evidence type="ECO:0000256" key="1">
    <source>
        <dbReference type="SAM" id="SignalP"/>
    </source>
</evidence>
<feature type="signal peptide" evidence="1">
    <location>
        <begin position="1"/>
        <end position="20"/>
    </location>
</feature>
<sequence>MKKTLLLLALTMGAAVAVQAQELTDKQVPAAVTAAFHKAHPAAKQVKWEKEDGNYEAEFKQGAEELSVVLTADGKLLETETEIRVAQLPAAVCGKLTSAYAGYQVTEAAKIVTAATGATTYEAELRKPGKKMDVIFDANGGVVKTEADDAKADKK</sequence>
<dbReference type="SUPFAM" id="SSF160574">
    <property type="entry name" value="BT0923-like"/>
    <property type="match status" value="1"/>
</dbReference>
<gene>
    <name evidence="3" type="ORF">FDY95_22395</name>
</gene>
<dbReference type="EMBL" id="VAJM01000015">
    <property type="protein sequence ID" value="TLM88936.1"/>
    <property type="molecule type" value="Genomic_DNA"/>
</dbReference>
<organism evidence="3 4">
    <name type="scientific">Hymenobacter jeollabukensis</name>
    <dbReference type="NCBI Taxonomy" id="2025313"/>
    <lineage>
        <taxon>Bacteria</taxon>
        <taxon>Pseudomonadati</taxon>
        <taxon>Bacteroidota</taxon>
        <taxon>Cytophagia</taxon>
        <taxon>Cytophagales</taxon>
        <taxon>Hymenobacteraceae</taxon>
        <taxon>Hymenobacter</taxon>
    </lineage>
</organism>
<keyword evidence="4" id="KW-1185">Reference proteome</keyword>
<feature type="chain" id="PRO_5024323941" description="Putative beta-lactamase-inhibitor-like PepSY-like domain-containing protein" evidence="1">
    <location>
        <begin position="21"/>
        <end position="155"/>
    </location>
</feature>
<dbReference type="AlphaFoldDB" id="A0A5R8WJM9"/>
<dbReference type="Pfam" id="PF11396">
    <property type="entry name" value="PepSY_like"/>
    <property type="match status" value="1"/>
</dbReference>
<dbReference type="InterPro" id="IPR021533">
    <property type="entry name" value="PepSY-like"/>
</dbReference>
<evidence type="ECO:0000259" key="2">
    <source>
        <dbReference type="Pfam" id="PF11396"/>
    </source>
</evidence>
<protein>
    <recommendedName>
        <fullName evidence="2">Putative beta-lactamase-inhibitor-like PepSY-like domain-containing protein</fullName>
    </recommendedName>
</protein>
<dbReference type="Gene3D" id="3.10.450.360">
    <property type="match status" value="1"/>
</dbReference>
<evidence type="ECO:0000313" key="4">
    <source>
        <dbReference type="Proteomes" id="UP000305517"/>
    </source>
</evidence>
<dbReference type="RefSeq" id="WP_138081226.1">
    <property type="nucleotide sequence ID" value="NZ_VAJM01000015.1"/>
</dbReference>
<name>A0A5R8WJM9_9BACT</name>
<dbReference type="Proteomes" id="UP000305517">
    <property type="component" value="Unassembled WGS sequence"/>
</dbReference>
<comment type="caution">
    <text evidence="3">The sequence shown here is derived from an EMBL/GenBank/DDBJ whole genome shotgun (WGS) entry which is preliminary data.</text>
</comment>
<keyword evidence="1" id="KW-0732">Signal</keyword>